<dbReference type="SUPFAM" id="SSF52540">
    <property type="entry name" value="P-loop containing nucleoside triphosphate hydrolases"/>
    <property type="match status" value="1"/>
</dbReference>
<dbReference type="InterPro" id="IPR027417">
    <property type="entry name" value="P-loop_NTPase"/>
</dbReference>
<evidence type="ECO:0000256" key="2">
    <source>
        <dbReference type="ARBA" id="ARBA00022840"/>
    </source>
</evidence>
<dbReference type="InterPro" id="IPR015854">
    <property type="entry name" value="ABC_transpr_LolD-like"/>
</dbReference>
<dbReference type="GO" id="GO:0005524">
    <property type="term" value="F:ATP binding"/>
    <property type="evidence" value="ECO:0007669"/>
    <property type="project" value="UniProtKB-KW"/>
</dbReference>
<dbReference type="RefSeq" id="WP_184655579.1">
    <property type="nucleotide sequence ID" value="NZ_JACHBU010000008.1"/>
</dbReference>
<proteinExistence type="predicted"/>
<evidence type="ECO:0000313" key="5">
    <source>
        <dbReference type="Proteomes" id="UP000585437"/>
    </source>
</evidence>
<dbReference type="Gene3D" id="3.40.50.300">
    <property type="entry name" value="P-loop containing nucleotide triphosphate hydrolases"/>
    <property type="match status" value="1"/>
</dbReference>
<keyword evidence="5" id="KW-1185">Reference proteome</keyword>
<reference evidence="4 5" key="1">
    <citation type="submission" date="2020-08" db="EMBL/GenBank/DDBJ databases">
        <title>The Agave Microbiome: Exploring the role of microbial communities in plant adaptations to desert environments.</title>
        <authorList>
            <person name="Partida-Martinez L.P."/>
        </authorList>
    </citation>
    <scope>NUCLEOTIDE SEQUENCE [LARGE SCALE GENOMIC DNA]</scope>
    <source>
        <strain evidence="4 5">AS3.12</strain>
    </source>
</reference>
<evidence type="ECO:0000313" key="4">
    <source>
        <dbReference type="EMBL" id="MBB6510385.1"/>
    </source>
</evidence>
<dbReference type="GO" id="GO:0005886">
    <property type="term" value="C:plasma membrane"/>
    <property type="evidence" value="ECO:0007669"/>
    <property type="project" value="TreeGrafter"/>
</dbReference>
<dbReference type="PANTHER" id="PTHR24220">
    <property type="entry name" value="IMPORT ATP-BINDING PROTEIN"/>
    <property type="match status" value="1"/>
</dbReference>
<comment type="caution">
    <text evidence="4">The sequence shown here is derived from an EMBL/GenBank/DDBJ whole genome shotgun (WGS) entry which is preliminary data.</text>
</comment>
<keyword evidence="2 4" id="KW-0067">ATP-binding</keyword>
<organism evidence="4 5">
    <name type="scientific">Rhizobium soli</name>
    <dbReference type="NCBI Taxonomy" id="424798"/>
    <lineage>
        <taxon>Bacteria</taxon>
        <taxon>Pseudomonadati</taxon>
        <taxon>Pseudomonadota</taxon>
        <taxon>Alphaproteobacteria</taxon>
        <taxon>Hyphomicrobiales</taxon>
        <taxon>Rhizobiaceae</taxon>
        <taxon>Rhizobium/Agrobacterium group</taxon>
        <taxon>Rhizobium</taxon>
    </lineage>
</organism>
<evidence type="ECO:0000259" key="3">
    <source>
        <dbReference type="PROSITE" id="PS50893"/>
    </source>
</evidence>
<dbReference type="AlphaFoldDB" id="A0A7X0JML4"/>
<evidence type="ECO:0000256" key="1">
    <source>
        <dbReference type="ARBA" id="ARBA00022741"/>
    </source>
</evidence>
<dbReference type="InterPro" id="IPR003439">
    <property type="entry name" value="ABC_transporter-like_ATP-bd"/>
</dbReference>
<dbReference type="EMBL" id="JACHBU010000008">
    <property type="protein sequence ID" value="MBB6510385.1"/>
    <property type="molecule type" value="Genomic_DNA"/>
</dbReference>
<dbReference type="PROSITE" id="PS50893">
    <property type="entry name" value="ABC_TRANSPORTER_2"/>
    <property type="match status" value="1"/>
</dbReference>
<keyword evidence="1" id="KW-0547">Nucleotide-binding</keyword>
<gene>
    <name evidence="4" type="ORF">F4695_003774</name>
</gene>
<name>A0A7X0JML4_9HYPH</name>
<protein>
    <submittedName>
        <fullName evidence="4">Putative ABC transport system ATP-binding protein</fullName>
    </submittedName>
</protein>
<feature type="domain" description="ABC transporter" evidence="3">
    <location>
        <begin position="4"/>
        <end position="229"/>
    </location>
</feature>
<dbReference type="GO" id="GO:0016887">
    <property type="term" value="F:ATP hydrolysis activity"/>
    <property type="evidence" value="ECO:0007669"/>
    <property type="project" value="InterPro"/>
</dbReference>
<dbReference type="Proteomes" id="UP000585437">
    <property type="component" value="Unassembled WGS sequence"/>
</dbReference>
<dbReference type="InterPro" id="IPR003593">
    <property type="entry name" value="AAA+_ATPase"/>
</dbReference>
<sequence length="229" mass="24356">MLPLKIQSLAVSFPGLATPVLSIDALEIAAGSRVALTGGSGSGKSTLLNIIAGLERVRTGEVIWGGQDIARLSEGRRDRWRAENVGLVMQDFHLFAGLSALDNVLLPARLSRVSTPDLVKRAQELIETVGLKRPGQSVETMSRGEMQRVAIARALLRKPGIIIADEPTASLDLENGEAVGDLLLSVAAGAGSTLVIATHDQRMIERLNRRIVLRGGCIVGDETVREIAA</sequence>
<dbReference type="GO" id="GO:0022857">
    <property type="term" value="F:transmembrane transporter activity"/>
    <property type="evidence" value="ECO:0007669"/>
    <property type="project" value="TreeGrafter"/>
</dbReference>
<accession>A0A7X0JML4</accession>
<dbReference type="SMART" id="SM00382">
    <property type="entry name" value="AAA"/>
    <property type="match status" value="1"/>
</dbReference>
<dbReference type="PANTHER" id="PTHR24220:SF659">
    <property type="entry name" value="TRANSPORTER, PUTATIVE-RELATED"/>
    <property type="match status" value="1"/>
</dbReference>
<dbReference type="Pfam" id="PF00005">
    <property type="entry name" value="ABC_tran"/>
    <property type="match status" value="1"/>
</dbReference>